<dbReference type="AlphaFoldDB" id="A0A7U3Q0C2"/>
<evidence type="ECO:0000313" key="1">
    <source>
        <dbReference type="EMBL" id="QPH11215.1"/>
    </source>
</evidence>
<evidence type="ECO:0000313" key="2">
    <source>
        <dbReference type="Proteomes" id="UP000594364"/>
    </source>
</evidence>
<dbReference type="PANTHER" id="PTHR37535:SF3">
    <property type="entry name" value="FLUG DOMAIN-CONTAINING PROTEIN"/>
    <property type="match status" value="1"/>
</dbReference>
<dbReference type="InterPro" id="IPR021842">
    <property type="entry name" value="DUF3435"/>
</dbReference>
<reference evidence="1 2" key="1">
    <citation type="journal article" date="2018" name="PLoS Genet.">
        <title>Repeat elements organise 3D genome structure and mediate transcription in the filamentous fungus Epichloe festucae.</title>
        <authorList>
            <person name="Winter D.J."/>
            <person name="Ganley A.R.D."/>
            <person name="Young C.A."/>
            <person name="Liachko I."/>
            <person name="Schardl C.L."/>
            <person name="Dupont P.Y."/>
            <person name="Berry D."/>
            <person name="Ram A."/>
            <person name="Scott B."/>
            <person name="Cox M.P."/>
        </authorList>
    </citation>
    <scope>NUCLEOTIDE SEQUENCE [LARGE SCALE GENOMIC DNA]</scope>
    <source>
        <strain evidence="1 2">Fl1</strain>
    </source>
</reference>
<dbReference type="EMBL" id="CP031389">
    <property type="protein sequence ID" value="QPH11215.1"/>
    <property type="molecule type" value="Genomic_DNA"/>
</dbReference>
<name>A0A7U3Q0C2_EPIFF</name>
<sequence>MPPDSKALLRFARPSVRQFSKEAAQAAVKKHQEKPLSEVCRLDPKTRKRRERVWKNWEEFAACAKVDLVNIWFDLCLGKPEVQAIFQGFLRQYWEQSVTWRPCLGPEEYEQVHTIDCASTIEDVWCLLVNHADDRIMRPKRLKDPKNAGVWSLKYASRKTQPTCGPTYEIARWIPEFCSEMGLNLGQTFQKEGASRDDILTILTTIWKQADDIRCTPDDRLSFCMYVVEMGLGGWRPGELELKYNRVKLAWVRDPVDPSITRTICWATVDHNKLRRLRIERDQRSSLSYAISVVPSLMLCLTTMFTIRAVRDNAFQAGYTTCDEVLNPGTLADGTDFVELRWKDEFMSNDKYIMPMNYRRFLDIWNEVRIVAGCRSNLRPYSVRVGAVGRLDGCLQPALRNFIVSQSTEVFERSYQPTKLRVDLERVFSGKKAEDKALFWDAIFNIFHSRDPNAPTRLSEGELDQFESRSDITELRKELRNLTAEEGSSSEKAKKVAARIRYTIQCLEKLAVQEKRRKYFKEADQLRAMNRSTAHLRGEVENLKGKRFRNSSAYAAKLAHLLLESDRLFGLADRLVAYLNGTYLQNECGNDDDAVAKPKEPPRSCLREGNKVEINGAGGWIIHVADVHGGTKVLGAVLVCESTCSDSKVVPVAIHSTEAQHRRELERRREADMKRKYCSTSTAKMAFTSTNDLADLGKECLTSLFAPMVQVDNIDPSVLVADHLENLYANEAEELLAFYSESMRLTTMSLLKMLMSHKKRVPLPSMLASMAIRNGPPELSNKH</sequence>
<organism evidence="1 2">
    <name type="scientific">Epichloe festucae (strain Fl1)</name>
    <dbReference type="NCBI Taxonomy" id="877507"/>
    <lineage>
        <taxon>Eukaryota</taxon>
        <taxon>Fungi</taxon>
        <taxon>Dikarya</taxon>
        <taxon>Ascomycota</taxon>
        <taxon>Pezizomycotina</taxon>
        <taxon>Sordariomycetes</taxon>
        <taxon>Hypocreomycetidae</taxon>
        <taxon>Hypocreales</taxon>
        <taxon>Clavicipitaceae</taxon>
        <taxon>Epichloe</taxon>
    </lineage>
</organism>
<dbReference type="OrthoDB" id="4935235at2759"/>
<dbReference type="Pfam" id="PF11917">
    <property type="entry name" value="DUF3435"/>
    <property type="match status" value="1"/>
</dbReference>
<dbReference type="PANTHER" id="PTHR37535">
    <property type="entry name" value="FLUG DOMAIN PROTEIN"/>
    <property type="match status" value="1"/>
</dbReference>
<dbReference type="Proteomes" id="UP000594364">
    <property type="component" value="Chromosome 5"/>
</dbReference>
<proteinExistence type="predicted"/>
<keyword evidence="2" id="KW-1185">Reference proteome</keyword>
<accession>A0A7U3Q0C2</accession>
<gene>
    <name evidence="1" type="ORF">C2857_002884</name>
</gene>
<protein>
    <submittedName>
        <fullName evidence="1">Uncharacterized protein</fullName>
    </submittedName>
</protein>